<dbReference type="InterPro" id="IPR058059">
    <property type="entry name" value="PA3496-like"/>
</dbReference>
<evidence type="ECO:0000313" key="1">
    <source>
        <dbReference type="EMBL" id="AXA64609.1"/>
    </source>
</evidence>
<dbReference type="RefSeq" id="WP_081594569.1">
    <property type="nucleotide sequence ID" value="NZ_CP017024.1"/>
</dbReference>
<dbReference type="AlphaFoldDB" id="A0A2Z5A3C0"/>
<reference evidence="1 2" key="1">
    <citation type="submission" date="2017-06" db="EMBL/GenBank/DDBJ databases">
        <title>Evolution towards high GC content and high-temperature stress adaptation in endophytic Pseudomonas oryzihabitans impacted its plant-growth promoting traits.</title>
        <authorList>
            <person name="Nascimento F.X."/>
        </authorList>
    </citation>
    <scope>NUCLEOTIDE SEQUENCE [LARGE SCALE GENOMIC DNA]</scope>
    <source>
        <strain evidence="1 2">MS8</strain>
    </source>
</reference>
<protein>
    <submittedName>
        <fullName evidence="1">Transcriptional regulator</fullName>
    </submittedName>
</protein>
<gene>
    <name evidence="1" type="ORF">CE139_01935</name>
</gene>
<evidence type="ECO:0000313" key="2">
    <source>
        <dbReference type="Proteomes" id="UP000250579"/>
    </source>
</evidence>
<sequence>MTALIQQSSVRLDSKTRRKLQDQRRMKFRRAIEARAEEQRLAVELDELLFLNQLLDERQAQRRQQAPGQYLTH</sequence>
<dbReference type="Proteomes" id="UP000250579">
    <property type="component" value="Chromosome"/>
</dbReference>
<organism evidence="1 2">
    <name type="scientific">Pseudomonas oryzihabitans</name>
    <dbReference type="NCBI Taxonomy" id="47885"/>
    <lineage>
        <taxon>Bacteria</taxon>
        <taxon>Pseudomonadati</taxon>
        <taxon>Pseudomonadota</taxon>
        <taxon>Gammaproteobacteria</taxon>
        <taxon>Pseudomonadales</taxon>
        <taxon>Pseudomonadaceae</taxon>
        <taxon>Pseudomonas</taxon>
    </lineage>
</organism>
<dbReference type="EMBL" id="CP022198">
    <property type="protein sequence ID" value="AXA64609.1"/>
    <property type="molecule type" value="Genomic_DNA"/>
</dbReference>
<dbReference type="NCBIfam" id="NF046101">
    <property type="entry name" value="PA3496_fam"/>
    <property type="match status" value="1"/>
</dbReference>
<name>A0A2Z5A3C0_9PSED</name>
<accession>A0A2Z5A3C0</accession>
<proteinExistence type="predicted"/>